<organism evidence="2">
    <name type="scientific">uncultured Gemmatimonadota bacterium</name>
    <dbReference type="NCBI Taxonomy" id="203437"/>
    <lineage>
        <taxon>Bacteria</taxon>
        <taxon>Pseudomonadati</taxon>
        <taxon>Gemmatimonadota</taxon>
        <taxon>environmental samples</taxon>
    </lineage>
</organism>
<dbReference type="Gene3D" id="3.30.930.10">
    <property type="entry name" value="Bira Bifunctional Protein, Domain 2"/>
    <property type="match status" value="1"/>
</dbReference>
<protein>
    <recommendedName>
        <fullName evidence="1">Class II Histidinyl-tRNA synthetase (HisRS)-like catalytic core domain-containing protein</fullName>
    </recommendedName>
</protein>
<proteinExistence type="predicted"/>
<sequence length="51" mass="5424">MQFEVFVAGAGRALAFGGRYDDLLARYGSDRPAVGFAMETDALAELLPEAS</sequence>
<gene>
    <name evidence="2" type="ORF">AVDCRST_MAG89-1116</name>
</gene>
<dbReference type="AlphaFoldDB" id="A0A6J4KPH1"/>
<dbReference type="InterPro" id="IPR041715">
    <property type="entry name" value="HisRS-like_core"/>
</dbReference>
<accession>A0A6J4KPH1</accession>
<dbReference type="EMBL" id="CADCTV010000246">
    <property type="protein sequence ID" value="CAA9311016.1"/>
    <property type="molecule type" value="Genomic_DNA"/>
</dbReference>
<evidence type="ECO:0000259" key="1">
    <source>
        <dbReference type="Pfam" id="PF13393"/>
    </source>
</evidence>
<reference evidence="2" key="1">
    <citation type="submission" date="2020-02" db="EMBL/GenBank/DDBJ databases">
        <authorList>
            <person name="Meier V. D."/>
        </authorList>
    </citation>
    <scope>NUCLEOTIDE SEQUENCE</scope>
    <source>
        <strain evidence="2">AVDCRST_MAG89</strain>
    </source>
</reference>
<name>A0A6J4KPH1_9BACT</name>
<evidence type="ECO:0000313" key="2">
    <source>
        <dbReference type="EMBL" id="CAA9311016.1"/>
    </source>
</evidence>
<dbReference type="SUPFAM" id="SSF55681">
    <property type="entry name" value="Class II aaRS and biotin synthetases"/>
    <property type="match status" value="1"/>
</dbReference>
<feature type="domain" description="Class II Histidinyl-tRNA synthetase (HisRS)-like catalytic core" evidence="1">
    <location>
        <begin position="2"/>
        <end position="43"/>
    </location>
</feature>
<dbReference type="Pfam" id="PF13393">
    <property type="entry name" value="tRNA-synt_His"/>
    <property type="match status" value="1"/>
</dbReference>
<dbReference type="InterPro" id="IPR045864">
    <property type="entry name" value="aa-tRNA-synth_II/BPL/LPL"/>
</dbReference>